<evidence type="ECO:0000256" key="1">
    <source>
        <dbReference type="SAM" id="MobiDB-lite"/>
    </source>
</evidence>
<feature type="compositionally biased region" description="Basic and acidic residues" evidence="1">
    <location>
        <begin position="219"/>
        <end position="231"/>
    </location>
</feature>
<protein>
    <submittedName>
        <fullName evidence="2">Uncharacterized protein</fullName>
    </submittedName>
</protein>
<evidence type="ECO:0000313" key="3">
    <source>
        <dbReference type="Proteomes" id="UP001359485"/>
    </source>
</evidence>
<feature type="region of interest" description="Disordered" evidence="1">
    <location>
        <begin position="187"/>
        <end position="243"/>
    </location>
</feature>
<evidence type="ECO:0000313" key="2">
    <source>
        <dbReference type="EMBL" id="KAK6626762.1"/>
    </source>
</evidence>
<comment type="caution">
    <text evidence="2">The sequence shown here is derived from an EMBL/GenBank/DDBJ whole genome shotgun (WGS) entry which is preliminary data.</text>
</comment>
<feature type="region of interest" description="Disordered" evidence="1">
    <location>
        <begin position="106"/>
        <end position="154"/>
    </location>
</feature>
<dbReference type="Proteomes" id="UP001359485">
    <property type="component" value="Unassembled WGS sequence"/>
</dbReference>
<proteinExistence type="predicted"/>
<feature type="compositionally biased region" description="Basic residues" evidence="1">
    <location>
        <begin position="232"/>
        <end position="242"/>
    </location>
</feature>
<accession>A0ABR1ATT5</accession>
<dbReference type="EMBL" id="JAWJWF010000045">
    <property type="protein sequence ID" value="KAK6626762.1"/>
    <property type="molecule type" value="Genomic_DNA"/>
</dbReference>
<name>A0ABR1ATT5_POLSC</name>
<reference evidence="2 3" key="1">
    <citation type="submission" date="2023-09" db="EMBL/GenBank/DDBJ databases">
        <title>Genomes of two closely related lineages of the louse Polyplax serrata with different host specificities.</title>
        <authorList>
            <person name="Martinu J."/>
            <person name="Tarabai H."/>
            <person name="Stefka J."/>
            <person name="Hypsa V."/>
        </authorList>
    </citation>
    <scope>NUCLEOTIDE SEQUENCE [LARGE SCALE GENOMIC DNA]</scope>
    <source>
        <strain evidence="2">98ZLc_SE</strain>
    </source>
</reference>
<gene>
    <name evidence="2" type="ORF">RUM44_009239</name>
</gene>
<organism evidence="2 3">
    <name type="scientific">Polyplax serrata</name>
    <name type="common">Common mouse louse</name>
    <dbReference type="NCBI Taxonomy" id="468196"/>
    <lineage>
        <taxon>Eukaryota</taxon>
        <taxon>Metazoa</taxon>
        <taxon>Ecdysozoa</taxon>
        <taxon>Arthropoda</taxon>
        <taxon>Hexapoda</taxon>
        <taxon>Insecta</taxon>
        <taxon>Pterygota</taxon>
        <taxon>Neoptera</taxon>
        <taxon>Paraneoptera</taxon>
        <taxon>Psocodea</taxon>
        <taxon>Troctomorpha</taxon>
        <taxon>Phthiraptera</taxon>
        <taxon>Anoplura</taxon>
        <taxon>Polyplacidae</taxon>
        <taxon>Polyplax</taxon>
    </lineage>
</organism>
<keyword evidence="3" id="KW-1185">Reference proteome</keyword>
<sequence>MGVLRPGKLLPNVLIAPLHSKQAVNVDDNPEDVERKENITAYRGGPRNSILINRKEAGPSHSKRALRVSSGLQVRGGVGSSRPVKSLKKSIYWTDKVLKFKQFNPKTEGSAEETVAGDSDNDRRPKLSSSSDQCLFKQSPKRLKISKGDDSAGGKIKVSEWSKDDVLPGPSCSDMVAYSRLNRPVVAAGGSSGCGTGGEGKKRLSGKAKQQLTPLKFKKSLEKRRGSDASRKKSKTLFKKSGKIILTNNDLNKNSVERKRRKN</sequence>